<dbReference type="Proteomes" id="UP000019443">
    <property type="component" value="Plasmid pLPU83d"/>
</dbReference>
<organism evidence="1 2">
    <name type="scientific">Rhizobium favelukesii</name>
    <dbReference type="NCBI Taxonomy" id="348824"/>
    <lineage>
        <taxon>Bacteria</taxon>
        <taxon>Pseudomonadati</taxon>
        <taxon>Pseudomonadota</taxon>
        <taxon>Alphaproteobacteria</taxon>
        <taxon>Hyphomicrobiales</taxon>
        <taxon>Rhizobiaceae</taxon>
        <taxon>Rhizobium/Agrobacterium group</taxon>
        <taxon>Rhizobium</taxon>
    </lineage>
</organism>
<dbReference type="EMBL" id="HG916855">
    <property type="protein sequence ID" value="CDM63257.1"/>
    <property type="molecule type" value="Genomic_DNA"/>
</dbReference>
<gene>
    <name evidence="1" type="ORF">LPU83_pLPU83d_1887</name>
</gene>
<keyword evidence="1" id="KW-0614">Plasmid</keyword>
<accession>W6RQD8</accession>
<evidence type="ECO:0000313" key="2">
    <source>
        <dbReference type="Proteomes" id="UP000019443"/>
    </source>
</evidence>
<geneLocation type="plasmid" evidence="1 2">
    <name>pLPU83d</name>
</geneLocation>
<protein>
    <submittedName>
        <fullName evidence="1">Uncharacterized protein</fullName>
    </submittedName>
</protein>
<keyword evidence="2" id="KW-1185">Reference proteome</keyword>
<dbReference type="HOGENOM" id="CLU_2540273_0_0_5"/>
<evidence type="ECO:0000313" key="1">
    <source>
        <dbReference type="EMBL" id="CDM63257.1"/>
    </source>
</evidence>
<proteinExistence type="predicted"/>
<dbReference type="KEGG" id="rhl:LPU83_pLPU83d_1887"/>
<dbReference type="PATRIC" id="fig|348824.6.peg.7649"/>
<reference evidence="1" key="1">
    <citation type="submission" date="2013-11" db="EMBL/GenBank/DDBJ databases">
        <title>Draft genome sequence of the broad-host-range Rhizobium sp. LPU83 strain, a member of the low-genetic diversity Oregon-like Rhizobium sp. group.</title>
        <authorList>
            <person name="Wibberg D."/>
            <person name="Puehler A."/>
            <person name="Schlueter A."/>
        </authorList>
    </citation>
    <scope>NUCLEOTIDE SEQUENCE [LARGE SCALE GENOMIC DNA]</scope>
    <source>
        <strain evidence="1">LPU83</strain>
        <plasmid evidence="1">pLPU83d</plasmid>
    </source>
</reference>
<name>W6RQD8_9HYPH</name>
<dbReference type="AlphaFoldDB" id="W6RQD8"/>
<sequence>MIRRFSFVSGNIVAVLNVYRTHQFAHRPEALDKVAAVNGGAGKLELLIFACRLLPMVAAATLRPPFGFPEPISALIDPVVLIA</sequence>